<proteinExistence type="predicted"/>
<reference evidence="2" key="2">
    <citation type="submission" date="2023-05" db="EMBL/GenBank/DDBJ databases">
        <authorList>
            <consortium name="Lawrence Berkeley National Laboratory"/>
            <person name="Steindorff A."/>
            <person name="Hensen N."/>
            <person name="Bonometti L."/>
            <person name="Westerberg I."/>
            <person name="Brannstrom I.O."/>
            <person name="Guillou S."/>
            <person name="Cros-Aarteil S."/>
            <person name="Calhoun S."/>
            <person name="Haridas S."/>
            <person name="Kuo A."/>
            <person name="Mondo S."/>
            <person name="Pangilinan J."/>
            <person name="Riley R."/>
            <person name="Labutti K."/>
            <person name="Andreopoulos B."/>
            <person name="Lipzen A."/>
            <person name="Chen C."/>
            <person name="Yanf M."/>
            <person name="Daum C."/>
            <person name="Ng V."/>
            <person name="Clum A."/>
            <person name="Ohm R."/>
            <person name="Martin F."/>
            <person name="Silar P."/>
            <person name="Natvig D."/>
            <person name="Lalanne C."/>
            <person name="Gautier V."/>
            <person name="Ament-Velasquez S.L."/>
            <person name="Kruys A."/>
            <person name="Hutchinson M.I."/>
            <person name="Powell A.J."/>
            <person name="Barry K."/>
            <person name="Miller A.N."/>
            <person name="Grigoriev I.V."/>
            <person name="Debuchy R."/>
            <person name="Gladieux P."/>
            <person name="Thoren M.H."/>
            <person name="Johannesson H."/>
        </authorList>
    </citation>
    <scope>NUCLEOTIDE SEQUENCE</scope>
    <source>
        <strain evidence="2">CBS 990.96</strain>
    </source>
</reference>
<evidence type="ECO:0000313" key="2">
    <source>
        <dbReference type="EMBL" id="KAK4221974.1"/>
    </source>
</evidence>
<gene>
    <name evidence="2" type="ORF">QBC38DRAFT_490972</name>
</gene>
<keyword evidence="1" id="KW-0732">Signal</keyword>
<dbReference type="EMBL" id="MU865500">
    <property type="protein sequence ID" value="KAK4221974.1"/>
    <property type="molecule type" value="Genomic_DNA"/>
</dbReference>
<dbReference type="Proteomes" id="UP001301958">
    <property type="component" value="Unassembled WGS sequence"/>
</dbReference>
<accession>A0AAN6YMG9</accession>
<reference evidence="2" key="1">
    <citation type="journal article" date="2023" name="Mol. Phylogenet. Evol.">
        <title>Genome-scale phylogeny and comparative genomics of the fungal order Sordariales.</title>
        <authorList>
            <person name="Hensen N."/>
            <person name="Bonometti L."/>
            <person name="Westerberg I."/>
            <person name="Brannstrom I.O."/>
            <person name="Guillou S."/>
            <person name="Cros-Aarteil S."/>
            <person name="Calhoun S."/>
            <person name="Haridas S."/>
            <person name="Kuo A."/>
            <person name="Mondo S."/>
            <person name="Pangilinan J."/>
            <person name="Riley R."/>
            <person name="LaButti K."/>
            <person name="Andreopoulos B."/>
            <person name="Lipzen A."/>
            <person name="Chen C."/>
            <person name="Yan M."/>
            <person name="Daum C."/>
            <person name="Ng V."/>
            <person name="Clum A."/>
            <person name="Steindorff A."/>
            <person name="Ohm R.A."/>
            <person name="Martin F."/>
            <person name="Silar P."/>
            <person name="Natvig D.O."/>
            <person name="Lalanne C."/>
            <person name="Gautier V."/>
            <person name="Ament-Velasquez S.L."/>
            <person name="Kruys A."/>
            <person name="Hutchinson M.I."/>
            <person name="Powell A.J."/>
            <person name="Barry K."/>
            <person name="Miller A.N."/>
            <person name="Grigoriev I.V."/>
            <person name="Debuchy R."/>
            <person name="Gladieux P."/>
            <person name="Hiltunen Thoren M."/>
            <person name="Johannesson H."/>
        </authorList>
    </citation>
    <scope>NUCLEOTIDE SEQUENCE</scope>
    <source>
        <strain evidence="2">CBS 990.96</strain>
    </source>
</reference>
<organism evidence="2 3">
    <name type="scientific">Podospora fimiseda</name>
    <dbReference type="NCBI Taxonomy" id="252190"/>
    <lineage>
        <taxon>Eukaryota</taxon>
        <taxon>Fungi</taxon>
        <taxon>Dikarya</taxon>
        <taxon>Ascomycota</taxon>
        <taxon>Pezizomycotina</taxon>
        <taxon>Sordariomycetes</taxon>
        <taxon>Sordariomycetidae</taxon>
        <taxon>Sordariales</taxon>
        <taxon>Podosporaceae</taxon>
        <taxon>Podospora</taxon>
    </lineage>
</organism>
<name>A0AAN6YMG9_9PEZI</name>
<feature type="signal peptide" evidence="1">
    <location>
        <begin position="1"/>
        <end position="18"/>
    </location>
</feature>
<evidence type="ECO:0000313" key="3">
    <source>
        <dbReference type="Proteomes" id="UP001301958"/>
    </source>
</evidence>
<dbReference type="AlphaFoldDB" id="A0AAN6YMG9"/>
<sequence length="219" mass="22113">MRASTFLVVLGSASLGLAQPPLPQPIDDSADPAKKPLYDCLSSEATISRSQPTQPPALSSWSWELTLTGRRTQTLETPLNSAGGPELYCTSVWLPLQQATPPASLLAEDAEWKSSWGSWRESVSPVVHSMASHCKTIGAETIAGLALFEIATDVQECATAMSVVFGGAAAQATGVSNGGAGSGGAATSTTSSAAGARETAGVVVGAMALVGLLGGVAAL</sequence>
<comment type="caution">
    <text evidence="2">The sequence shown here is derived from an EMBL/GenBank/DDBJ whole genome shotgun (WGS) entry which is preliminary data.</text>
</comment>
<protein>
    <submittedName>
        <fullName evidence="2">Uncharacterized protein</fullName>
    </submittedName>
</protein>
<feature type="chain" id="PRO_5043030541" evidence="1">
    <location>
        <begin position="19"/>
        <end position="219"/>
    </location>
</feature>
<keyword evidence="3" id="KW-1185">Reference proteome</keyword>
<evidence type="ECO:0000256" key="1">
    <source>
        <dbReference type="SAM" id="SignalP"/>
    </source>
</evidence>